<accession>A0A448XE14</accession>
<dbReference type="AlphaFoldDB" id="A0A448XE14"/>
<feature type="region of interest" description="Disordered" evidence="1">
    <location>
        <begin position="37"/>
        <end position="71"/>
    </location>
</feature>
<dbReference type="EMBL" id="CAAALY010247452">
    <property type="protein sequence ID" value="VEL34332.1"/>
    <property type="molecule type" value="Genomic_DNA"/>
</dbReference>
<proteinExistence type="predicted"/>
<organism evidence="2 3">
    <name type="scientific">Protopolystoma xenopodis</name>
    <dbReference type="NCBI Taxonomy" id="117903"/>
    <lineage>
        <taxon>Eukaryota</taxon>
        <taxon>Metazoa</taxon>
        <taxon>Spiralia</taxon>
        <taxon>Lophotrochozoa</taxon>
        <taxon>Platyhelminthes</taxon>
        <taxon>Monogenea</taxon>
        <taxon>Polyopisthocotylea</taxon>
        <taxon>Polystomatidea</taxon>
        <taxon>Polystomatidae</taxon>
        <taxon>Protopolystoma</taxon>
    </lineage>
</organism>
<dbReference type="OrthoDB" id="2373987at2759"/>
<sequence length="71" mass="8626">MRYWLNVVMLNDNMEQWIIAQAGGRQLRTVHVEERKLTPAKSSFSTSSRVRDRSRRERRDRERDKEREAHV</sequence>
<dbReference type="Proteomes" id="UP000784294">
    <property type="component" value="Unassembled WGS sequence"/>
</dbReference>
<evidence type="ECO:0000256" key="1">
    <source>
        <dbReference type="SAM" id="MobiDB-lite"/>
    </source>
</evidence>
<gene>
    <name evidence="2" type="ORF">PXEA_LOCUS27772</name>
</gene>
<feature type="compositionally biased region" description="Basic and acidic residues" evidence="1">
    <location>
        <begin position="49"/>
        <end position="71"/>
    </location>
</feature>
<reference evidence="2" key="1">
    <citation type="submission" date="2018-11" db="EMBL/GenBank/DDBJ databases">
        <authorList>
            <consortium name="Pathogen Informatics"/>
        </authorList>
    </citation>
    <scope>NUCLEOTIDE SEQUENCE</scope>
</reference>
<evidence type="ECO:0000313" key="2">
    <source>
        <dbReference type="EMBL" id="VEL34332.1"/>
    </source>
</evidence>
<protein>
    <submittedName>
        <fullName evidence="2">Uncharacterized protein</fullName>
    </submittedName>
</protein>
<keyword evidence="3" id="KW-1185">Reference proteome</keyword>
<comment type="caution">
    <text evidence="2">The sequence shown here is derived from an EMBL/GenBank/DDBJ whole genome shotgun (WGS) entry which is preliminary data.</text>
</comment>
<evidence type="ECO:0000313" key="3">
    <source>
        <dbReference type="Proteomes" id="UP000784294"/>
    </source>
</evidence>
<name>A0A448XE14_9PLAT</name>